<dbReference type="Proteomes" id="UP000316304">
    <property type="component" value="Unassembled WGS sequence"/>
</dbReference>
<dbReference type="GO" id="GO:0006304">
    <property type="term" value="P:DNA modification"/>
    <property type="evidence" value="ECO:0007669"/>
    <property type="project" value="InterPro"/>
</dbReference>
<evidence type="ECO:0000259" key="1">
    <source>
        <dbReference type="Pfam" id="PF08463"/>
    </source>
</evidence>
<dbReference type="Pfam" id="PF08463">
    <property type="entry name" value="EcoEI_R_C"/>
    <property type="match status" value="1"/>
</dbReference>
<dbReference type="InterPro" id="IPR013670">
    <property type="entry name" value="EcoEI_R_C_dom"/>
</dbReference>
<gene>
    <name evidence="2" type="ORF">Pla52o_13750</name>
</gene>
<dbReference type="AlphaFoldDB" id="A0A5C6CKV7"/>
<feature type="domain" description="EcoEI R protein C-terminal" evidence="1">
    <location>
        <begin position="48"/>
        <end position="135"/>
    </location>
</feature>
<dbReference type="GO" id="GO:0003677">
    <property type="term" value="F:DNA binding"/>
    <property type="evidence" value="ECO:0007669"/>
    <property type="project" value="InterPro"/>
</dbReference>
<name>A0A5C6CKV7_9BACT</name>
<proteinExistence type="predicted"/>
<accession>A0A5C6CKV7</accession>
<evidence type="ECO:0000313" key="2">
    <source>
        <dbReference type="EMBL" id="TWU25078.1"/>
    </source>
</evidence>
<sequence length="139" mass="15877">MNDSDKVGIPLRSPNFDFVSKIEPLLGELGARAERYSLDNPNTAMMKIRQLGELQLPYEQRVKQAISKIVASRTWTDPQRKWLKRIGKQLEREVVVDHQTVDSGQFGAQGGYQRLNSIFNGELDELLHQIAEEIWDVVA</sequence>
<protein>
    <submittedName>
        <fullName evidence="2">Type I restriction enzyme EcoKI subunit R</fullName>
    </submittedName>
</protein>
<dbReference type="EMBL" id="SJPT01000002">
    <property type="protein sequence ID" value="TWU25078.1"/>
    <property type="molecule type" value="Genomic_DNA"/>
</dbReference>
<keyword evidence="3" id="KW-1185">Reference proteome</keyword>
<dbReference type="GO" id="GO:0003824">
    <property type="term" value="F:catalytic activity"/>
    <property type="evidence" value="ECO:0007669"/>
    <property type="project" value="InterPro"/>
</dbReference>
<organism evidence="2 3">
    <name type="scientific">Novipirellula galeiformis</name>
    <dbReference type="NCBI Taxonomy" id="2528004"/>
    <lineage>
        <taxon>Bacteria</taxon>
        <taxon>Pseudomonadati</taxon>
        <taxon>Planctomycetota</taxon>
        <taxon>Planctomycetia</taxon>
        <taxon>Pirellulales</taxon>
        <taxon>Pirellulaceae</taxon>
        <taxon>Novipirellula</taxon>
    </lineage>
</organism>
<reference evidence="2 3" key="1">
    <citation type="submission" date="2019-02" db="EMBL/GenBank/DDBJ databases">
        <title>Deep-cultivation of Planctomycetes and their phenomic and genomic characterization uncovers novel biology.</title>
        <authorList>
            <person name="Wiegand S."/>
            <person name="Jogler M."/>
            <person name="Boedeker C."/>
            <person name="Pinto D."/>
            <person name="Vollmers J."/>
            <person name="Rivas-Marin E."/>
            <person name="Kohn T."/>
            <person name="Peeters S.H."/>
            <person name="Heuer A."/>
            <person name="Rast P."/>
            <person name="Oberbeckmann S."/>
            <person name="Bunk B."/>
            <person name="Jeske O."/>
            <person name="Meyerdierks A."/>
            <person name="Storesund J.E."/>
            <person name="Kallscheuer N."/>
            <person name="Luecker S."/>
            <person name="Lage O.M."/>
            <person name="Pohl T."/>
            <person name="Merkel B.J."/>
            <person name="Hornburger P."/>
            <person name="Mueller R.-W."/>
            <person name="Bruemmer F."/>
            <person name="Labrenz M."/>
            <person name="Spormann A.M."/>
            <person name="Op Den Camp H."/>
            <person name="Overmann J."/>
            <person name="Amann R."/>
            <person name="Jetten M.S.M."/>
            <person name="Mascher T."/>
            <person name="Medema M.H."/>
            <person name="Devos D.P."/>
            <person name="Kaster A.-K."/>
            <person name="Ovreas L."/>
            <person name="Rohde M."/>
            <person name="Galperin M.Y."/>
            <person name="Jogler C."/>
        </authorList>
    </citation>
    <scope>NUCLEOTIDE SEQUENCE [LARGE SCALE GENOMIC DNA]</scope>
    <source>
        <strain evidence="2 3">Pla52o</strain>
    </source>
</reference>
<comment type="caution">
    <text evidence="2">The sequence shown here is derived from an EMBL/GenBank/DDBJ whole genome shotgun (WGS) entry which is preliminary data.</text>
</comment>
<evidence type="ECO:0000313" key="3">
    <source>
        <dbReference type="Proteomes" id="UP000316304"/>
    </source>
</evidence>